<name>A0A9X3X9U4_9BACT</name>
<keyword evidence="2" id="KW-1185">Reference proteome</keyword>
<evidence type="ECO:0000313" key="2">
    <source>
        <dbReference type="Proteomes" id="UP001151081"/>
    </source>
</evidence>
<dbReference type="EMBL" id="JAGTJJ010000038">
    <property type="protein sequence ID" value="MDC3986384.1"/>
    <property type="molecule type" value="Genomic_DNA"/>
</dbReference>
<evidence type="ECO:0000313" key="1">
    <source>
        <dbReference type="EMBL" id="MDC3986384.1"/>
    </source>
</evidence>
<dbReference type="AlphaFoldDB" id="A0A9X3X9U4"/>
<dbReference type="Proteomes" id="UP001151081">
    <property type="component" value="Unassembled WGS sequence"/>
</dbReference>
<reference evidence="1 2" key="1">
    <citation type="submission" date="2021-04" db="EMBL/GenBank/DDBJ databases">
        <title>Genome analysis of Polyangium sp.</title>
        <authorList>
            <person name="Li Y."/>
            <person name="Wang J."/>
        </authorList>
    </citation>
    <scope>NUCLEOTIDE SEQUENCE [LARGE SCALE GENOMIC DNA]</scope>
    <source>
        <strain evidence="1 2">SDU14</strain>
    </source>
</reference>
<protein>
    <submittedName>
        <fullName evidence="1">Uncharacterized protein</fullName>
    </submittedName>
</protein>
<proteinExistence type="predicted"/>
<dbReference type="RefSeq" id="WP_272424477.1">
    <property type="nucleotide sequence ID" value="NZ_JAGTJJ010000038.1"/>
</dbReference>
<sequence>MKAGWLLWFGLALVNGCTRSAGEAGQDRPAHSAITSAGSASAPIAVAPCGPDAYRHEGPDFCAELPASARGKAPMVIENGVAFPDVIFTWTPKSNAAAVAEWKTPKVLDHHHGPFEIWTTEPIPGGTYFLIYDATQHDTAEVAKIPSVRGLAVVEGETMVVRCVVTVNLEPQDDPRAMAASHATELAACKSLRVFGR</sequence>
<organism evidence="1 2">
    <name type="scientific">Polyangium jinanense</name>
    <dbReference type="NCBI Taxonomy" id="2829994"/>
    <lineage>
        <taxon>Bacteria</taxon>
        <taxon>Pseudomonadati</taxon>
        <taxon>Myxococcota</taxon>
        <taxon>Polyangia</taxon>
        <taxon>Polyangiales</taxon>
        <taxon>Polyangiaceae</taxon>
        <taxon>Polyangium</taxon>
    </lineage>
</organism>
<gene>
    <name evidence="1" type="ORF">KEG57_38265</name>
</gene>
<accession>A0A9X3X9U4</accession>
<comment type="caution">
    <text evidence="1">The sequence shown here is derived from an EMBL/GenBank/DDBJ whole genome shotgun (WGS) entry which is preliminary data.</text>
</comment>